<feature type="transmembrane region" description="Helical" evidence="5">
    <location>
        <begin position="66"/>
        <end position="86"/>
    </location>
</feature>
<feature type="transmembrane region" description="Helical" evidence="5">
    <location>
        <begin position="344"/>
        <end position="363"/>
    </location>
</feature>
<keyword evidence="8" id="KW-1185">Reference proteome</keyword>
<reference evidence="7" key="1">
    <citation type="submission" date="2014-07" db="EMBL/GenBank/DDBJ databases">
        <title>Methanogenic archaea and the global carbon cycle.</title>
        <authorList>
            <person name="Henriksen J.R."/>
            <person name="Luke J."/>
            <person name="Reinhart S."/>
            <person name="Benedict M.N."/>
            <person name="Youngblut N.D."/>
            <person name="Metcalf M.E."/>
            <person name="Whitaker R.J."/>
            <person name="Metcalf W.W."/>
        </authorList>
    </citation>
    <scope>NUCLEOTIDE SEQUENCE [LARGE SCALE GENOMIC DNA]</scope>
    <source>
        <strain evidence="7">3</strain>
    </source>
</reference>
<evidence type="ECO:0000313" key="8">
    <source>
        <dbReference type="Proteomes" id="UP000033066"/>
    </source>
</evidence>
<feature type="transmembrane region" description="Helical" evidence="5">
    <location>
        <begin position="257"/>
        <end position="274"/>
    </location>
</feature>
<dbReference type="Gene3D" id="1.20.1530.20">
    <property type="match status" value="1"/>
</dbReference>
<dbReference type="InterPro" id="IPR006153">
    <property type="entry name" value="Cation/H_exchanger_TM"/>
</dbReference>
<dbReference type="AlphaFoldDB" id="A0A0E3WX16"/>
<dbReference type="PANTHER" id="PTHR31382">
    <property type="entry name" value="NA(+)/H(+) ANTIPORTER"/>
    <property type="match status" value="1"/>
</dbReference>
<dbReference type="RefSeq" id="WP_048105820.1">
    <property type="nucleotide sequence ID" value="NZ_CP009517.1"/>
</dbReference>
<evidence type="ECO:0000256" key="3">
    <source>
        <dbReference type="ARBA" id="ARBA00022989"/>
    </source>
</evidence>
<dbReference type="InterPro" id="IPR004712">
    <property type="entry name" value="Na+/H+_antiporter_fungi"/>
</dbReference>
<feature type="transmembrane region" description="Helical" evidence="5">
    <location>
        <begin position="310"/>
        <end position="332"/>
    </location>
</feature>
<dbReference type="OrthoDB" id="157118at2157"/>
<feature type="transmembrane region" description="Helical" evidence="5">
    <location>
        <begin position="123"/>
        <end position="148"/>
    </location>
</feature>
<dbReference type="Pfam" id="PF00999">
    <property type="entry name" value="Na_H_Exchanger"/>
    <property type="match status" value="1"/>
</dbReference>
<dbReference type="GO" id="GO:0042391">
    <property type="term" value="P:regulation of membrane potential"/>
    <property type="evidence" value="ECO:0007669"/>
    <property type="project" value="InterPro"/>
</dbReference>
<dbReference type="PATRIC" id="fig|1434107.4.peg.223"/>
<keyword evidence="3 5" id="KW-1133">Transmembrane helix</keyword>
<dbReference type="InterPro" id="IPR038770">
    <property type="entry name" value="Na+/solute_symporter_sf"/>
</dbReference>
<accession>A0A0E3WX16</accession>
<feature type="transmembrane region" description="Helical" evidence="5">
    <location>
        <begin position="198"/>
        <end position="220"/>
    </location>
</feature>
<gene>
    <name evidence="7" type="ORF">MSBR3_0172</name>
</gene>
<dbReference type="GeneID" id="24787611"/>
<dbReference type="GO" id="GO:0005886">
    <property type="term" value="C:plasma membrane"/>
    <property type="evidence" value="ECO:0007669"/>
    <property type="project" value="InterPro"/>
</dbReference>
<dbReference type="HOGENOM" id="CLU_008635_5_0_2"/>
<dbReference type="STRING" id="1434107.MSBR3_0172"/>
<sequence>MTETELNIILLIIGSLVLFLGAVSKLIRKWNFSQPFIALMVGFLLSSFELDIFSPGFWNHYILQEAARISIAIGVMGVALKVSYTYTFKNWRSIAPMLTIVMAFMWIINSMLVYWILGFSFIVALLVGAIITPTDPILSASILSGRVAEKNIPEKLRNLISVESASNDGLGYPFVLLPILLITYRPQEALSYWFIHTILWEVVGAVIFGAIIGYIAGYLFKIALSKRTIDESSYVTYTLALALIVLSSIKLLGADGILAVFAAGIAFSTTSTVGQRLDEDRVVEGMDLFFTTPIFTLLGLVAPWKEWMSLGLEGLLVSFLILLLHRIPILYLINPIVPNIRSNLDVLFAGWFGPVGVAAFYYSQFSMIQTGKEELWPIVSLVICVSVILHGITATYFTKLYGKYSRKSGNE</sequence>
<keyword evidence="4 5" id="KW-0472">Membrane</keyword>
<feature type="transmembrane region" description="Helical" evidence="5">
    <location>
        <begin position="98"/>
        <end position="117"/>
    </location>
</feature>
<dbReference type="KEGG" id="mbak:MSBR3_0172"/>
<feature type="transmembrane region" description="Helical" evidence="5">
    <location>
        <begin position="286"/>
        <end position="304"/>
    </location>
</feature>
<dbReference type="GO" id="GO:0120029">
    <property type="term" value="P:proton export across plasma membrane"/>
    <property type="evidence" value="ECO:0007669"/>
    <property type="project" value="InterPro"/>
</dbReference>
<name>A0A0E3WX16_METBA</name>
<evidence type="ECO:0000256" key="2">
    <source>
        <dbReference type="ARBA" id="ARBA00022692"/>
    </source>
</evidence>
<evidence type="ECO:0000313" key="7">
    <source>
        <dbReference type="EMBL" id="AKB80750.1"/>
    </source>
</evidence>
<evidence type="ECO:0000256" key="4">
    <source>
        <dbReference type="ARBA" id="ARBA00023136"/>
    </source>
</evidence>
<dbReference type="EMBL" id="CP009517">
    <property type="protein sequence ID" value="AKB80750.1"/>
    <property type="molecule type" value="Genomic_DNA"/>
</dbReference>
<proteinExistence type="predicted"/>
<dbReference type="GO" id="GO:0036376">
    <property type="term" value="P:sodium ion export across plasma membrane"/>
    <property type="evidence" value="ECO:0007669"/>
    <property type="project" value="InterPro"/>
</dbReference>
<dbReference type="Proteomes" id="UP000033066">
    <property type="component" value="Chromosome"/>
</dbReference>
<feature type="transmembrane region" description="Helical" evidence="5">
    <location>
        <begin position="375"/>
        <end position="397"/>
    </location>
</feature>
<protein>
    <recommendedName>
        <fullName evidence="6">Cation/H+ exchanger transmembrane domain-containing protein</fullName>
    </recommendedName>
</protein>
<evidence type="ECO:0000256" key="1">
    <source>
        <dbReference type="ARBA" id="ARBA00004141"/>
    </source>
</evidence>
<keyword evidence="2 5" id="KW-0812">Transmembrane</keyword>
<comment type="subcellular location">
    <subcellularLocation>
        <location evidence="1">Membrane</location>
        <topology evidence="1">Multi-pass membrane protein</topology>
    </subcellularLocation>
</comment>
<evidence type="ECO:0000256" key="5">
    <source>
        <dbReference type="SAM" id="Phobius"/>
    </source>
</evidence>
<feature type="transmembrane region" description="Helical" evidence="5">
    <location>
        <begin position="232"/>
        <end position="251"/>
    </location>
</feature>
<feature type="transmembrane region" description="Helical" evidence="5">
    <location>
        <begin position="6"/>
        <end position="24"/>
    </location>
</feature>
<evidence type="ECO:0000259" key="6">
    <source>
        <dbReference type="Pfam" id="PF00999"/>
    </source>
</evidence>
<dbReference type="PANTHER" id="PTHR31382:SF1">
    <property type="entry name" value="SODIUM ION_PROTON EXCHANGER (EUROFUNG)"/>
    <property type="match status" value="1"/>
</dbReference>
<feature type="transmembrane region" description="Helical" evidence="5">
    <location>
        <begin position="36"/>
        <end position="54"/>
    </location>
</feature>
<feature type="domain" description="Cation/H+ exchanger transmembrane" evidence="6">
    <location>
        <begin position="17"/>
        <end position="397"/>
    </location>
</feature>
<organism evidence="7 8">
    <name type="scientific">Methanosarcina barkeri 3</name>
    <dbReference type="NCBI Taxonomy" id="1434107"/>
    <lineage>
        <taxon>Archaea</taxon>
        <taxon>Methanobacteriati</taxon>
        <taxon>Methanobacteriota</taxon>
        <taxon>Stenosarchaea group</taxon>
        <taxon>Methanomicrobia</taxon>
        <taxon>Methanosarcinales</taxon>
        <taxon>Methanosarcinaceae</taxon>
        <taxon>Methanosarcina</taxon>
    </lineage>
</organism>
<dbReference type="GO" id="GO:0015385">
    <property type="term" value="F:sodium:proton antiporter activity"/>
    <property type="evidence" value="ECO:0007669"/>
    <property type="project" value="InterPro"/>
</dbReference>